<sequence length="34" mass="3903">MLAVPVRQKPKPICSVPKRMPPPPSPRQNVRRKL</sequence>
<reference evidence="2" key="1">
    <citation type="journal article" date="2021" name="Proc. Natl. Acad. Sci. U.S.A.">
        <title>A Catalog of Tens of Thousands of Viruses from Human Metagenomes Reveals Hidden Associations with Chronic Diseases.</title>
        <authorList>
            <person name="Tisza M.J."/>
            <person name="Buck C.B."/>
        </authorList>
    </citation>
    <scope>NUCLEOTIDE SEQUENCE</scope>
    <source>
        <strain evidence="2">CtXQ014</strain>
    </source>
</reference>
<evidence type="ECO:0000313" key="2">
    <source>
        <dbReference type="EMBL" id="DAE08205.1"/>
    </source>
</evidence>
<accession>A0A8S5PNV2</accession>
<feature type="region of interest" description="Disordered" evidence="1">
    <location>
        <begin position="1"/>
        <end position="34"/>
    </location>
</feature>
<organism evidence="2">
    <name type="scientific">Siphoviridae sp. ctXQ014</name>
    <dbReference type="NCBI Taxonomy" id="2825542"/>
    <lineage>
        <taxon>Viruses</taxon>
        <taxon>Duplodnaviria</taxon>
        <taxon>Heunggongvirae</taxon>
        <taxon>Uroviricota</taxon>
        <taxon>Caudoviricetes</taxon>
    </lineage>
</organism>
<protein>
    <submittedName>
        <fullName evidence="2">Uncharacterized protein</fullName>
    </submittedName>
</protein>
<name>A0A8S5PNV2_9CAUD</name>
<evidence type="ECO:0000256" key="1">
    <source>
        <dbReference type="SAM" id="MobiDB-lite"/>
    </source>
</evidence>
<dbReference type="EMBL" id="BK015465">
    <property type="protein sequence ID" value="DAE08205.1"/>
    <property type="molecule type" value="Genomic_DNA"/>
</dbReference>
<proteinExistence type="predicted"/>